<accession>A0A2T2XJZ1</accession>
<reference evidence="1 2" key="1">
    <citation type="journal article" date="2014" name="BMC Genomics">
        <title>Comparison of environmental and isolate Sulfobacillus genomes reveals diverse carbon, sulfur, nitrogen, and hydrogen metabolisms.</title>
        <authorList>
            <person name="Justice N.B."/>
            <person name="Norman A."/>
            <person name="Brown C.T."/>
            <person name="Singh A."/>
            <person name="Thomas B.C."/>
            <person name="Banfield J.F."/>
        </authorList>
    </citation>
    <scope>NUCLEOTIDE SEQUENCE [LARGE SCALE GENOMIC DNA]</scope>
    <source>
        <strain evidence="1">AMDSBA4</strain>
    </source>
</reference>
<protein>
    <submittedName>
        <fullName evidence="1">Uncharacterized protein</fullName>
    </submittedName>
</protein>
<dbReference type="AlphaFoldDB" id="A0A2T2XJZ1"/>
<dbReference type="Proteomes" id="UP000242972">
    <property type="component" value="Unassembled WGS sequence"/>
</dbReference>
<comment type="caution">
    <text evidence="1">The sequence shown here is derived from an EMBL/GenBank/DDBJ whole genome shotgun (WGS) entry which is preliminary data.</text>
</comment>
<gene>
    <name evidence="1" type="ORF">C7B46_04705</name>
</gene>
<sequence length="145" mass="17235">MPNRWPRLLWHYAINEQHWNVTAYNFLEQAHKAQARVLMTLSPHHSRNFVHWARLLQVSCVPLRETPFSLLSQHISEQWIIAHALDYRELWWIHEGIWTDDWREFTNPPTVLFCSCCESAGSIDPPLPPWGYDYYVNGSRLAVPR</sequence>
<evidence type="ECO:0000313" key="1">
    <source>
        <dbReference type="EMBL" id="PSR34738.1"/>
    </source>
</evidence>
<evidence type="ECO:0000313" key="2">
    <source>
        <dbReference type="Proteomes" id="UP000242972"/>
    </source>
</evidence>
<dbReference type="EMBL" id="PXYW01000007">
    <property type="protein sequence ID" value="PSR34738.1"/>
    <property type="molecule type" value="Genomic_DNA"/>
</dbReference>
<proteinExistence type="predicted"/>
<name>A0A2T2XJZ1_9FIRM</name>
<organism evidence="1 2">
    <name type="scientific">Sulfobacillus benefaciens</name>
    <dbReference type="NCBI Taxonomy" id="453960"/>
    <lineage>
        <taxon>Bacteria</taxon>
        <taxon>Bacillati</taxon>
        <taxon>Bacillota</taxon>
        <taxon>Clostridia</taxon>
        <taxon>Eubacteriales</taxon>
        <taxon>Clostridiales Family XVII. Incertae Sedis</taxon>
        <taxon>Sulfobacillus</taxon>
    </lineage>
</organism>